<dbReference type="EMBL" id="CP109965">
    <property type="protein sequence ID" value="WAJ70698.1"/>
    <property type="molecule type" value="Genomic_DNA"/>
</dbReference>
<comment type="pathway">
    <text evidence="1">Amino-acid biosynthesis; L-asparagine biosynthesis; L-asparagine from L-aspartate (L-Gln route): step 1/1.</text>
</comment>
<dbReference type="SUPFAM" id="SSF52402">
    <property type="entry name" value="Adenine nucleotide alpha hydrolases-like"/>
    <property type="match status" value="1"/>
</dbReference>
<evidence type="ECO:0000256" key="2">
    <source>
        <dbReference type="ARBA" id="ARBA00012737"/>
    </source>
</evidence>
<dbReference type="PANTHER" id="PTHR43284">
    <property type="entry name" value="ASPARAGINE SYNTHETASE (GLUTAMINE-HYDROLYZING)"/>
    <property type="match status" value="1"/>
</dbReference>
<reference evidence="5" key="1">
    <citation type="submission" date="2022-10" db="EMBL/GenBank/DDBJ databases">
        <title>Catenovulum adriacola sp. nov. isolated in the Harbour of Susak.</title>
        <authorList>
            <person name="Schoch T."/>
            <person name="Reich S.J."/>
            <person name="Stoeferle S."/>
            <person name="Flaiz M."/>
            <person name="Kazda M."/>
            <person name="Riedel C.U."/>
            <person name="Duerre P."/>
        </authorList>
    </citation>
    <scope>NUCLEOTIDE SEQUENCE</scope>
    <source>
        <strain evidence="5">TS8</strain>
    </source>
</reference>
<evidence type="ECO:0000313" key="5">
    <source>
        <dbReference type="EMBL" id="WAJ70698.1"/>
    </source>
</evidence>
<gene>
    <name evidence="5" type="ORF">OLW01_02465</name>
</gene>
<evidence type="ECO:0000259" key="4">
    <source>
        <dbReference type="Pfam" id="PF00733"/>
    </source>
</evidence>
<keyword evidence="6" id="KW-1185">Reference proteome</keyword>
<dbReference type="InterPro" id="IPR001962">
    <property type="entry name" value="Asn_synthase"/>
</dbReference>
<proteinExistence type="predicted"/>
<protein>
    <recommendedName>
        <fullName evidence="2">asparagine synthase (glutamine-hydrolyzing)</fullName>
        <ecNumber evidence="2">6.3.5.4</ecNumber>
    </recommendedName>
</protein>
<dbReference type="Gene3D" id="3.40.50.620">
    <property type="entry name" value="HUPs"/>
    <property type="match status" value="1"/>
</dbReference>
<dbReference type="EC" id="6.3.5.4" evidence="2"/>
<comment type="catalytic activity">
    <reaction evidence="3">
        <text>L-aspartate + L-glutamine + ATP + H2O = L-asparagine + L-glutamate + AMP + diphosphate + H(+)</text>
        <dbReference type="Rhea" id="RHEA:12228"/>
        <dbReference type="ChEBI" id="CHEBI:15377"/>
        <dbReference type="ChEBI" id="CHEBI:15378"/>
        <dbReference type="ChEBI" id="CHEBI:29985"/>
        <dbReference type="ChEBI" id="CHEBI:29991"/>
        <dbReference type="ChEBI" id="CHEBI:30616"/>
        <dbReference type="ChEBI" id="CHEBI:33019"/>
        <dbReference type="ChEBI" id="CHEBI:58048"/>
        <dbReference type="ChEBI" id="CHEBI:58359"/>
        <dbReference type="ChEBI" id="CHEBI:456215"/>
        <dbReference type="EC" id="6.3.5.4"/>
    </reaction>
</comment>
<dbReference type="Proteomes" id="UP001163726">
    <property type="component" value="Chromosome"/>
</dbReference>
<name>A0ABY7AMB6_9ALTE</name>
<dbReference type="InterPro" id="IPR014729">
    <property type="entry name" value="Rossmann-like_a/b/a_fold"/>
</dbReference>
<evidence type="ECO:0000256" key="3">
    <source>
        <dbReference type="ARBA" id="ARBA00048741"/>
    </source>
</evidence>
<accession>A0ABY7AMB6</accession>
<evidence type="ECO:0000313" key="6">
    <source>
        <dbReference type="Proteomes" id="UP001163726"/>
    </source>
</evidence>
<organism evidence="5 6">
    <name type="scientific">Catenovulum adriaticum</name>
    <dbReference type="NCBI Taxonomy" id="2984846"/>
    <lineage>
        <taxon>Bacteria</taxon>
        <taxon>Pseudomonadati</taxon>
        <taxon>Pseudomonadota</taxon>
        <taxon>Gammaproteobacteria</taxon>
        <taxon>Alteromonadales</taxon>
        <taxon>Alteromonadaceae</taxon>
        <taxon>Catenovulum</taxon>
    </lineage>
</organism>
<dbReference type="InterPro" id="IPR051786">
    <property type="entry name" value="ASN_synthetase/amidase"/>
</dbReference>
<dbReference type="Pfam" id="PF00733">
    <property type="entry name" value="Asn_synthase"/>
    <property type="match status" value="1"/>
</dbReference>
<dbReference type="RefSeq" id="WP_268075047.1">
    <property type="nucleotide sequence ID" value="NZ_CP109965.1"/>
</dbReference>
<feature type="domain" description="Asparagine synthetase" evidence="4">
    <location>
        <begin position="174"/>
        <end position="326"/>
    </location>
</feature>
<evidence type="ECO:0000256" key="1">
    <source>
        <dbReference type="ARBA" id="ARBA00005187"/>
    </source>
</evidence>
<sequence length="502" mass="58008">MTHMKSAHFNNSWIDIQCDGEMYNPQGQTTYFAGYKQDSGEGEYIQWQFDGQTLNIETSAFGLINTYYYATNNRIIVATDIIDIIKRVGKQPLDIDGLNSFLQLGYYLADQTPFLTIKCLPRDSQISWDKSGIKTTNLKRLQIPKTYTGSYEQAMQTYLELFAEVMAEFDTHNEKLALPLSGGRDSRHILLELLKQNKKIDLIATCACFPPKHNDDLAAAKNLCNALNVEHVTTPLGKDLFDDEIEKNNMTSFCADEHAWMLPLHQYFTKQKISFIYDGIAGDVLSAGHFLSPERIAWRKQENWLAIAEDITSKAPNYSKFLNKQLLPFMDRSKIVKKIATELESLKGYENPIAEFYLRNRTRREIGLSTWNIMGEGRVAVAPFLLTRLYHFLTSLPFEYIEDTQFHTRAIIAGYPNAADVPFAEGKKQLLPEYQQAIRQFNYKALRYIIKSDSNQNILNRTKHNLKLIRMRVDKNYLNDRLDILNKAIYYTHLSQYIRDTK</sequence>
<dbReference type="PANTHER" id="PTHR43284:SF1">
    <property type="entry name" value="ASPARAGINE SYNTHETASE"/>
    <property type="match status" value="1"/>
</dbReference>